<evidence type="ECO:0000313" key="1">
    <source>
        <dbReference type="EMBL" id="TWI68206.1"/>
    </source>
</evidence>
<proteinExistence type="predicted"/>
<dbReference type="Proteomes" id="UP000318307">
    <property type="component" value="Unassembled WGS sequence"/>
</dbReference>
<dbReference type="AlphaFoldDB" id="A0A562RIL6"/>
<keyword evidence="2" id="KW-1185">Reference proteome</keyword>
<name>A0A562RIL6_9BACT</name>
<accession>A0A562RIL6</accession>
<organism evidence="1 2">
    <name type="scientific">Desulfobotulus alkaliphilus</name>
    <dbReference type="NCBI Taxonomy" id="622671"/>
    <lineage>
        <taxon>Bacteria</taxon>
        <taxon>Pseudomonadati</taxon>
        <taxon>Thermodesulfobacteriota</taxon>
        <taxon>Desulfobacteria</taxon>
        <taxon>Desulfobacterales</taxon>
        <taxon>Desulfobacteraceae</taxon>
        <taxon>Desulfobotulus</taxon>
    </lineage>
</organism>
<reference evidence="1 2" key="1">
    <citation type="submission" date="2019-07" db="EMBL/GenBank/DDBJ databases">
        <title>Genome sequencing of 100 strains of the haloalkaliphilic chemolithoautotrophic sulfur-oxidizing bacterium Thioalkalivibrio.</title>
        <authorList>
            <person name="Muyzer G."/>
        </authorList>
    </citation>
    <scope>NUCLEOTIDE SEQUENCE [LARGE SCALE GENOMIC DNA]</scope>
    <source>
        <strain evidence="1 2">ASO4-4</strain>
    </source>
</reference>
<gene>
    <name evidence="1" type="ORF">LZ24_02580</name>
</gene>
<dbReference type="PANTHER" id="PTHR39431:SF1">
    <property type="entry name" value="FRPA_C-RELATED PROTEIN"/>
    <property type="match status" value="1"/>
</dbReference>
<dbReference type="PANTHER" id="PTHR39431">
    <property type="entry name" value="FRPA/C-RELATED PROTEIN"/>
    <property type="match status" value="1"/>
</dbReference>
<comment type="caution">
    <text evidence="1">The sequence shown here is derived from an EMBL/GenBank/DDBJ whole genome shotgun (WGS) entry which is preliminary data.</text>
</comment>
<dbReference type="EMBL" id="VLLC01000022">
    <property type="protein sequence ID" value="TWI68206.1"/>
    <property type="molecule type" value="Genomic_DNA"/>
</dbReference>
<protein>
    <submittedName>
        <fullName evidence="1">Uncharacterized protein</fullName>
    </submittedName>
</protein>
<sequence>MHIVSTSLQMAGISRQEVQTQRTMRMVVQAPAEEESPARGGFRGGGLFFKSSAVPEAGLKHLDLDMSKRLVQMILNALTGKKTEIPFFRPEPVAEFPRDVLSGGPGAAFHIEETVYTRMEQESIFMAEGEVMTADGRTIRFSVMQMQSRKEESFVSREVNFVDPLVISLNGPVTMGDARFTFDLTGDGKEESLAMPSKGAGFLFLDKNGNGRVDDGSELFGTSSGDGFADLAAYDSDGNGWIDSGDPVFSKLRIWHPEDGTNGRGKSLSDMGIGAIGLFRVATPMDVGGEKGGRIQSSGIVLTEAGRAGTVHHLDLKV</sequence>
<evidence type="ECO:0000313" key="2">
    <source>
        <dbReference type="Proteomes" id="UP000318307"/>
    </source>
</evidence>